<gene>
    <name evidence="4" type="ORF">ZOSMA_109G00210</name>
</gene>
<feature type="domain" description="F-box" evidence="2">
    <location>
        <begin position="25"/>
        <end position="56"/>
    </location>
</feature>
<dbReference type="OMA" id="WLLEADI"/>
<dbReference type="STRING" id="29655.A0A0K9Q5U5"/>
<evidence type="ECO:0000259" key="2">
    <source>
        <dbReference type="Pfam" id="PF00646"/>
    </source>
</evidence>
<dbReference type="GO" id="GO:0031146">
    <property type="term" value="P:SCF-dependent proteasomal ubiquitin-dependent protein catabolic process"/>
    <property type="evidence" value="ECO:0000318"/>
    <property type="project" value="GO_Central"/>
</dbReference>
<dbReference type="Proteomes" id="UP000036987">
    <property type="component" value="Unassembled WGS sequence"/>
</dbReference>
<dbReference type="SUPFAM" id="SSF81383">
    <property type="entry name" value="F-box domain"/>
    <property type="match status" value="1"/>
</dbReference>
<dbReference type="SUPFAM" id="SSF52047">
    <property type="entry name" value="RNI-like"/>
    <property type="match status" value="2"/>
</dbReference>
<feature type="region of interest" description="Disordered" evidence="1">
    <location>
        <begin position="636"/>
        <end position="663"/>
    </location>
</feature>
<dbReference type="GO" id="GO:0019005">
    <property type="term" value="C:SCF ubiquitin ligase complex"/>
    <property type="evidence" value="ECO:0000318"/>
    <property type="project" value="GO_Central"/>
</dbReference>
<evidence type="ECO:0000259" key="3">
    <source>
        <dbReference type="Pfam" id="PF25372"/>
    </source>
</evidence>
<dbReference type="PANTHER" id="PTHR13318">
    <property type="entry name" value="PARTNER OF PAIRED, ISOFORM B-RELATED"/>
    <property type="match status" value="1"/>
</dbReference>
<dbReference type="InterPro" id="IPR032675">
    <property type="entry name" value="LRR_dom_sf"/>
</dbReference>
<dbReference type="InterPro" id="IPR036047">
    <property type="entry name" value="F-box-like_dom_sf"/>
</dbReference>
<evidence type="ECO:0000313" key="4">
    <source>
        <dbReference type="EMBL" id="KMZ75930.1"/>
    </source>
</evidence>
<protein>
    <submittedName>
        <fullName evidence="4">F-box/LRR-repeat protein</fullName>
    </submittedName>
</protein>
<dbReference type="InterPro" id="IPR006553">
    <property type="entry name" value="Leu-rich_rpt_Cys-con_subtyp"/>
</dbReference>
<name>A0A0K9Q5U5_ZOSMR</name>
<evidence type="ECO:0000313" key="5">
    <source>
        <dbReference type="Proteomes" id="UP000036987"/>
    </source>
</evidence>
<dbReference type="Gene3D" id="3.80.10.10">
    <property type="entry name" value="Ribonuclease Inhibitor"/>
    <property type="match status" value="3"/>
</dbReference>
<comment type="caution">
    <text evidence="4">The sequence shown here is derived from an EMBL/GenBank/DDBJ whole genome shotgun (WGS) entry which is preliminary data.</text>
</comment>
<dbReference type="Pfam" id="PF25372">
    <property type="entry name" value="DUF7885"/>
    <property type="match status" value="1"/>
</dbReference>
<reference evidence="5" key="1">
    <citation type="journal article" date="2016" name="Nature">
        <title>The genome of the seagrass Zostera marina reveals angiosperm adaptation to the sea.</title>
        <authorList>
            <person name="Olsen J.L."/>
            <person name="Rouze P."/>
            <person name="Verhelst B."/>
            <person name="Lin Y.-C."/>
            <person name="Bayer T."/>
            <person name="Collen J."/>
            <person name="Dattolo E."/>
            <person name="De Paoli E."/>
            <person name="Dittami S."/>
            <person name="Maumus F."/>
            <person name="Michel G."/>
            <person name="Kersting A."/>
            <person name="Lauritano C."/>
            <person name="Lohaus R."/>
            <person name="Toepel M."/>
            <person name="Tonon T."/>
            <person name="Vanneste K."/>
            <person name="Amirebrahimi M."/>
            <person name="Brakel J."/>
            <person name="Bostroem C."/>
            <person name="Chovatia M."/>
            <person name="Grimwood J."/>
            <person name="Jenkins J.W."/>
            <person name="Jueterbock A."/>
            <person name="Mraz A."/>
            <person name="Stam W.T."/>
            <person name="Tice H."/>
            <person name="Bornberg-Bauer E."/>
            <person name="Green P.J."/>
            <person name="Pearson G.A."/>
            <person name="Procaccini G."/>
            <person name="Duarte C.M."/>
            <person name="Schmutz J."/>
            <person name="Reusch T.B.H."/>
            <person name="Van de Peer Y."/>
        </authorList>
    </citation>
    <scope>NUCLEOTIDE SEQUENCE [LARGE SCALE GENOMIC DNA]</scope>
    <source>
        <strain evidence="5">cv. Finnish</strain>
    </source>
</reference>
<proteinExistence type="predicted"/>
<dbReference type="AlphaFoldDB" id="A0A0K9Q5U5"/>
<dbReference type="PANTHER" id="PTHR13318:SF86">
    <property type="entry name" value="F-BOX_LRR-REPEAT PROTEIN 10"/>
    <property type="match status" value="1"/>
</dbReference>
<dbReference type="SMART" id="SM00367">
    <property type="entry name" value="LRR_CC"/>
    <property type="match status" value="8"/>
</dbReference>
<evidence type="ECO:0000256" key="1">
    <source>
        <dbReference type="SAM" id="MobiDB-lite"/>
    </source>
</evidence>
<dbReference type="OrthoDB" id="2585512at2759"/>
<organism evidence="4 5">
    <name type="scientific">Zostera marina</name>
    <name type="common">Eelgrass</name>
    <dbReference type="NCBI Taxonomy" id="29655"/>
    <lineage>
        <taxon>Eukaryota</taxon>
        <taxon>Viridiplantae</taxon>
        <taxon>Streptophyta</taxon>
        <taxon>Embryophyta</taxon>
        <taxon>Tracheophyta</taxon>
        <taxon>Spermatophyta</taxon>
        <taxon>Magnoliopsida</taxon>
        <taxon>Liliopsida</taxon>
        <taxon>Zosteraceae</taxon>
        <taxon>Zostera</taxon>
    </lineage>
</organism>
<keyword evidence="5" id="KW-1185">Reference proteome</keyword>
<dbReference type="InterPro" id="IPR001810">
    <property type="entry name" value="F-box_dom"/>
</dbReference>
<dbReference type="FunFam" id="3.80.10.10:FF:000494">
    <property type="entry name" value="F-box/LRR-repeat protein 10 isoform A"/>
    <property type="match status" value="1"/>
</dbReference>
<feature type="domain" description="F-box/LRR-repeat protein 15-like leucin rich repeat" evidence="3">
    <location>
        <begin position="71"/>
        <end position="605"/>
    </location>
</feature>
<dbReference type="InterPro" id="IPR057207">
    <property type="entry name" value="FBXL15_LRR"/>
</dbReference>
<accession>A0A0K9Q5U5</accession>
<dbReference type="Pfam" id="PF00646">
    <property type="entry name" value="F-box"/>
    <property type="match status" value="1"/>
</dbReference>
<dbReference type="EMBL" id="LFYR01000112">
    <property type="protein sequence ID" value="KMZ75930.1"/>
    <property type="molecule type" value="Genomic_DNA"/>
</dbReference>
<sequence length="663" mass="73385">MMEGMEITESPAESPLRSSTTLMCITELPSALISTIMMKLDVISLCSIASTCRFFHGCAFHTLSFVPAFHLLDIAPTLDLLCPLLPRNPYLESLKLDCDRLDDSSFKILLRPSLSDLCLLNCKRFSGALLYTIGGTCSQLRSLSIGSLAEQRRMQLPISFSDLEKLITGCSQLESLCLSFDFSEFDHARFGQLWGNASENLSALKIGYIPMLMVLEMLNTRAVLPLRSPLTKPQILQNLQKLCLSVDNITDTLVGSISLNLVSLIHLELQDAPLIEPSATHDLTNAGLQMINQCGKLKHISLIRSQDFVYTYFRRVNDLGVLLMADTSSSLQSIYLGGFCRVTDTGYRAILHSCHNLHKLKVSFGSQLTDLVFHDISATSLSLTHVSMRRCHLLTNLAIVGLTFNLNLTMVDLRECWNVGDDGLLAISSLSKLQILLLDCTDITDLGLSYLGGGLSSLVSLSVRGCKRLTDNCVCALFGGSLKFLHVLDLSCNPNISDDAILMLTRIRVPLVELKIRDCPLISDTSVIALASMYSNDVRGGSSIQLLDLYECRGITQLAFRWLKKPYFPRLRWFGVTGSTNRDMVDALLKCRPLLHVASRGEELGTSYWDTSCGCFGPELELDELEQWLLDGEYVDGDVEGEEGGGGEEEEEEEYDDGDDYVI</sequence>